<evidence type="ECO:0000313" key="7">
    <source>
        <dbReference type="EMBL" id="MBG0768350.1"/>
    </source>
</evidence>
<dbReference type="InterPro" id="IPR051813">
    <property type="entry name" value="HepT_RNase_toxin"/>
</dbReference>
<dbReference type="GO" id="GO:0004540">
    <property type="term" value="F:RNA nuclease activity"/>
    <property type="evidence" value="ECO:0007669"/>
    <property type="project" value="InterPro"/>
</dbReference>
<comment type="similarity">
    <text evidence="6">Belongs to the HepT RNase toxin family.</text>
</comment>
<evidence type="ECO:0000256" key="2">
    <source>
        <dbReference type="ARBA" id="ARBA00022649"/>
    </source>
</evidence>
<keyword evidence="1" id="KW-0597">Phosphoprotein</keyword>
<accession>A0A8T3W4U6</accession>
<dbReference type="GO" id="GO:0000166">
    <property type="term" value="F:nucleotide binding"/>
    <property type="evidence" value="ECO:0007669"/>
    <property type="project" value="UniProtKB-KW"/>
</dbReference>
<dbReference type="InterPro" id="IPR008201">
    <property type="entry name" value="HepT-like"/>
</dbReference>
<organism evidence="7 8">
    <name type="scientific">Methanococcus maripaludis</name>
    <name type="common">Methanococcus deltae</name>
    <dbReference type="NCBI Taxonomy" id="39152"/>
    <lineage>
        <taxon>Archaea</taxon>
        <taxon>Methanobacteriati</taxon>
        <taxon>Methanobacteriota</taxon>
        <taxon>Methanomada group</taxon>
        <taxon>Methanococci</taxon>
        <taxon>Methanococcales</taxon>
        <taxon>Methanococcaceae</taxon>
        <taxon>Methanococcus</taxon>
    </lineage>
</organism>
<evidence type="ECO:0000256" key="6">
    <source>
        <dbReference type="ARBA" id="ARBA00024207"/>
    </source>
</evidence>
<keyword evidence="2" id="KW-1277">Toxin-antitoxin system</keyword>
<dbReference type="GO" id="GO:0016787">
    <property type="term" value="F:hydrolase activity"/>
    <property type="evidence" value="ECO:0007669"/>
    <property type="project" value="UniProtKB-KW"/>
</dbReference>
<reference evidence="7" key="1">
    <citation type="submission" date="2020-07" db="EMBL/GenBank/DDBJ databases">
        <title>Severe corrosion of carbon steel in oil field produced water can be linked to methanogenic archaea containing a special type of NiFe hydrogenase.</title>
        <authorList>
            <person name="Lahme S."/>
            <person name="Mand J."/>
            <person name="Longwell J."/>
            <person name="Smith R."/>
            <person name="Enning D."/>
        </authorList>
    </citation>
    <scope>NUCLEOTIDE SEQUENCE</scope>
    <source>
        <strain evidence="7">MIC098Bin5</strain>
    </source>
</reference>
<comment type="caution">
    <text evidence="7">The sequence shown here is derived from an EMBL/GenBank/DDBJ whole genome shotgun (WGS) entry which is preliminary data.</text>
</comment>
<keyword evidence="3" id="KW-0540">Nuclease</keyword>
<dbReference type="Gene3D" id="1.20.120.580">
    <property type="entry name" value="bsu32300-like"/>
    <property type="match status" value="1"/>
</dbReference>
<evidence type="ECO:0000256" key="5">
    <source>
        <dbReference type="ARBA" id="ARBA00022801"/>
    </source>
</evidence>
<proteinExistence type="inferred from homology"/>
<protein>
    <submittedName>
        <fullName evidence="7">DUF86 domain-containing protein</fullName>
    </submittedName>
</protein>
<dbReference type="PANTHER" id="PTHR34139">
    <property type="entry name" value="UPF0331 PROTEIN MJ0127"/>
    <property type="match status" value="1"/>
</dbReference>
<evidence type="ECO:0000256" key="3">
    <source>
        <dbReference type="ARBA" id="ARBA00022722"/>
    </source>
</evidence>
<keyword evidence="4" id="KW-0547">Nucleotide-binding</keyword>
<dbReference type="AlphaFoldDB" id="A0A8T3W4U6"/>
<dbReference type="EMBL" id="JACCQJ010000001">
    <property type="protein sequence ID" value="MBG0768350.1"/>
    <property type="molecule type" value="Genomic_DNA"/>
</dbReference>
<keyword evidence="5" id="KW-0378">Hydrolase</keyword>
<dbReference type="PANTHER" id="PTHR34139:SF1">
    <property type="entry name" value="RNASE MJ1380-RELATED"/>
    <property type="match status" value="1"/>
</dbReference>
<name>A0A8T3W4U6_METMI</name>
<evidence type="ECO:0000256" key="1">
    <source>
        <dbReference type="ARBA" id="ARBA00022553"/>
    </source>
</evidence>
<gene>
    <name evidence="7" type="ORF">H0S71_00375</name>
</gene>
<sequence length="115" mass="13566">MPRDFKLYLNDMLSAIEKIDTYMENIKDYLDFLENELVFDAVIKNLMIIGEAVKKLPSELTLKYSNIEWRNISGFRDVLIHSYFKINPAIVYDVIKNKLPSLKETINLMINNENF</sequence>
<evidence type="ECO:0000256" key="4">
    <source>
        <dbReference type="ARBA" id="ARBA00022741"/>
    </source>
</evidence>
<dbReference type="InterPro" id="IPR037038">
    <property type="entry name" value="HepT-like_sf"/>
</dbReference>
<evidence type="ECO:0000313" key="8">
    <source>
        <dbReference type="Proteomes" id="UP000714405"/>
    </source>
</evidence>
<dbReference type="Pfam" id="PF01934">
    <property type="entry name" value="HepT-like"/>
    <property type="match status" value="1"/>
</dbReference>
<dbReference type="GO" id="GO:0110001">
    <property type="term" value="C:toxin-antitoxin complex"/>
    <property type="evidence" value="ECO:0007669"/>
    <property type="project" value="InterPro"/>
</dbReference>
<dbReference type="Proteomes" id="UP000714405">
    <property type="component" value="Unassembled WGS sequence"/>
</dbReference>